<gene>
    <name evidence="1" type="ORF">QBC35DRAFT_542145</name>
</gene>
<accession>A0AAN7AE36</accession>
<dbReference type="Proteomes" id="UP001302126">
    <property type="component" value="Unassembled WGS sequence"/>
</dbReference>
<comment type="caution">
    <text evidence="1">The sequence shown here is derived from an EMBL/GenBank/DDBJ whole genome shotgun (WGS) entry which is preliminary data.</text>
</comment>
<protein>
    <submittedName>
        <fullName evidence="1">Uncharacterized protein</fullName>
    </submittedName>
</protein>
<reference evidence="1" key="1">
    <citation type="journal article" date="2023" name="Mol. Phylogenet. Evol.">
        <title>Genome-scale phylogeny and comparative genomics of the fungal order Sordariales.</title>
        <authorList>
            <person name="Hensen N."/>
            <person name="Bonometti L."/>
            <person name="Westerberg I."/>
            <person name="Brannstrom I.O."/>
            <person name="Guillou S."/>
            <person name="Cros-Aarteil S."/>
            <person name="Calhoun S."/>
            <person name="Haridas S."/>
            <person name="Kuo A."/>
            <person name="Mondo S."/>
            <person name="Pangilinan J."/>
            <person name="Riley R."/>
            <person name="LaButti K."/>
            <person name="Andreopoulos B."/>
            <person name="Lipzen A."/>
            <person name="Chen C."/>
            <person name="Yan M."/>
            <person name="Daum C."/>
            <person name="Ng V."/>
            <person name="Clum A."/>
            <person name="Steindorff A."/>
            <person name="Ohm R.A."/>
            <person name="Martin F."/>
            <person name="Silar P."/>
            <person name="Natvig D.O."/>
            <person name="Lalanne C."/>
            <person name="Gautier V."/>
            <person name="Ament-Velasquez S.L."/>
            <person name="Kruys A."/>
            <person name="Hutchinson M.I."/>
            <person name="Powell A.J."/>
            <person name="Barry K."/>
            <person name="Miller A.N."/>
            <person name="Grigoriev I.V."/>
            <person name="Debuchy R."/>
            <person name="Gladieux P."/>
            <person name="Hiltunen Thoren M."/>
            <person name="Johannesson H."/>
        </authorList>
    </citation>
    <scope>NUCLEOTIDE SEQUENCE</scope>
    <source>
        <strain evidence="1">PSN309</strain>
    </source>
</reference>
<reference evidence="1" key="2">
    <citation type="submission" date="2023-05" db="EMBL/GenBank/DDBJ databases">
        <authorList>
            <consortium name="Lawrence Berkeley National Laboratory"/>
            <person name="Steindorff A."/>
            <person name="Hensen N."/>
            <person name="Bonometti L."/>
            <person name="Westerberg I."/>
            <person name="Brannstrom I.O."/>
            <person name="Guillou S."/>
            <person name="Cros-Aarteil S."/>
            <person name="Calhoun S."/>
            <person name="Haridas S."/>
            <person name="Kuo A."/>
            <person name="Mondo S."/>
            <person name="Pangilinan J."/>
            <person name="Riley R."/>
            <person name="Labutti K."/>
            <person name="Andreopoulos B."/>
            <person name="Lipzen A."/>
            <person name="Chen C."/>
            <person name="Yanf M."/>
            <person name="Daum C."/>
            <person name="Ng V."/>
            <person name="Clum A."/>
            <person name="Ohm R."/>
            <person name="Martin F."/>
            <person name="Silar P."/>
            <person name="Natvig D."/>
            <person name="Lalanne C."/>
            <person name="Gautier V."/>
            <person name="Ament-Velasquez S.L."/>
            <person name="Kruys A."/>
            <person name="Hutchinson M.I."/>
            <person name="Powell A.J."/>
            <person name="Barry K."/>
            <person name="Miller A.N."/>
            <person name="Grigoriev I.V."/>
            <person name="Debuchy R."/>
            <person name="Gladieux P."/>
            <person name="Thoren M.H."/>
            <person name="Johannesson H."/>
        </authorList>
    </citation>
    <scope>NUCLEOTIDE SEQUENCE</scope>
    <source>
        <strain evidence="1">PSN309</strain>
    </source>
</reference>
<sequence>MSHEQPKDGPVDNKTGVEQLETEFSDMKARLEAFEVKSKAEIEGDRNLMLSELRRTVGSVEGTALHVNNTDSNDGILVTSQASVHRHIQDMDAAFSKLHDTASTGLERIQHIKKTFDDMDAGLSSLRVKLSSLRSQSETALASVGQDLDTNRADIAQTKAQLESTRSERQTLQSKIGHRKSARNGLRVVRAMTWTTSLIFLPAAATGGGLEYVARSVISPSNTYFLPPAPVSNHTMAMTNRKMRHKLKSLQEEIDTTDVRLSSLHSKVEMAEARVTSLEQVLTSTRSLQARVDALEASSAEIKTLVDDRLREYQALKEATDEFGAWTRAVADQTAPMRLLKPDSRAGLRRTIGQIVRRLLERKEEGDVKAICERLGQLELTLAQRSL</sequence>
<dbReference type="EMBL" id="MU864522">
    <property type="protein sequence ID" value="KAK4183818.1"/>
    <property type="molecule type" value="Genomic_DNA"/>
</dbReference>
<keyword evidence="2" id="KW-1185">Reference proteome</keyword>
<evidence type="ECO:0000313" key="1">
    <source>
        <dbReference type="EMBL" id="KAK4183818.1"/>
    </source>
</evidence>
<organism evidence="1 2">
    <name type="scientific">Podospora australis</name>
    <dbReference type="NCBI Taxonomy" id="1536484"/>
    <lineage>
        <taxon>Eukaryota</taxon>
        <taxon>Fungi</taxon>
        <taxon>Dikarya</taxon>
        <taxon>Ascomycota</taxon>
        <taxon>Pezizomycotina</taxon>
        <taxon>Sordariomycetes</taxon>
        <taxon>Sordariomycetidae</taxon>
        <taxon>Sordariales</taxon>
        <taxon>Podosporaceae</taxon>
        <taxon>Podospora</taxon>
    </lineage>
</organism>
<proteinExistence type="predicted"/>
<dbReference type="AlphaFoldDB" id="A0AAN7AE36"/>
<evidence type="ECO:0000313" key="2">
    <source>
        <dbReference type="Proteomes" id="UP001302126"/>
    </source>
</evidence>
<name>A0AAN7AE36_9PEZI</name>
<dbReference type="Gene3D" id="1.20.1170.10">
    <property type="match status" value="1"/>
</dbReference>
<dbReference type="SUPFAM" id="SSF58100">
    <property type="entry name" value="Bacterial hemolysins"/>
    <property type="match status" value="1"/>
</dbReference>